<evidence type="ECO:0000313" key="2">
    <source>
        <dbReference type="EMBL" id="MBP2020448.1"/>
    </source>
</evidence>
<accession>A0ABS4JY40</accession>
<dbReference type="EMBL" id="JAGGLL010000001">
    <property type="protein sequence ID" value="MBP2020448.1"/>
    <property type="molecule type" value="Genomic_DNA"/>
</dbReference>
<keyword evidence="1" id="KW-0812">Transmembrane</keyword>
<name>A0ABS4JY40_9CLOT</name>
<dbReference type="Proteomes" id="UP001519308">
    <property type="component" value="Unassembled WGS sequence"/>
</dbReference>
<keyword evidence="1" id="KW-1133">Transmembrane helix</keyword>
<gene>
    <name evidence="2" type="ORF">J2Z44_000229</name>
</gene>
<organism evidence="2 3">
    <name type="scientific">Clostridium punense</name>
    <dbReference type="NCBI Taxonomy" id="1054297"/>
    <lineage>
        <taxon>Bacteria</taxon>
        <taxon>Bacillati</taxon>
        <taxon>Bacillota</taxon>
        <taxon>Clostridia</taxon>
        <taxon>Eubacteriales</taxon>
        <taxon>Clostridiaceae</taxon>
        <taxon>Clostridium</taxon>
    </lineage>
</organism>
<reference evidence="2 3" key="1">
    <citation type="submission" date="2021-03" db="EMBL/GenBank/DDBJ databases">
        <title>Genomic Encyclopedia of Type Strains, Phase IV (KMG-IV): sequencing the most valuable type-strain genomes for metagenomic binning, comparative biology and taxonomic classification.</title>
        <authorList>
            <person name="Goeker M."/>
        </authorList>
    </citation>
    <scope>NUCLEOTIDE SEQUENCE [LARGE SCALE GENOMIC DNA]</scope>
    <source>
        <strain evidence="2 3">DSM 28650</strain>
    </source>
</reference>
<feature type="transmembrane region" description="Helical" evidence="1">
    <location>
        <begin position="41"/>
        <end position="63"/>
    </location>
</feature>
<dbReference type="RefSeq" id="WP_021284631.1">
    <property type="nucleotide sequence ID" value="NZ_JAGGLL010000001.1"/>
</dbReference>
<evidence type="ECO:0000256" key="1">
    <source>
        <dbReference type="SAM" id="Phobius"/>
    </source>
</evidence>
<evidence type="ECO:0000313" key="3">
    <source>
        <dbReference type="Proteomes" id="UP001519308"/>
    </source>
</evidence>
<dbReference type="InterPro" id="IPR023804">
    <property type="entry name" value="DUF3792_TM"/>
</dbReference>
<feature type="transmembrane region" description="Helical" evidence="1">
    <location>
        <begin position="102"/>
        <end position="122"/>
    </location>
</feature>
<dbReference type="NCBIfam" id="TIGR04086">
    <property type="entry name" value="TIGR04086_membr"/>
    <property type="match status" value="1"/>
</dbReference>
<sequence>MYKKLKYSCVGQGVLRASIVTMLCVLIYSLVTAFTPFSPKVTSAFIVVLTLVSVLYGSVYATLQSGSKGWLIGLLVAVFYMLILYIVSVLCGKGFGVDGGDFIRLLLAMAVGSLSGMLAINLEN</sequence>
<feature type="transmembrane region" description="Helical" evidence="1">
    <location>
        <begin position="70"/>
        <end position="90"/>
    </location>
</feature>
<dbReference type="Pfam" id="PF12670">
    <property type="entry name" value="DUF3792"/>
    <property type="match status" value="1"/>
</dbReference>
<comment type="caution">
    <text evidence="2">The sequence shown here is derived from an EMBL/GenBank/DDBJ whole genome shotgun (WGS) entry which is preliminary data.</text>
</comment>
<feature type="transmembrane region" description="Helical" evidence="1">
    <location>
        <begin position="14"/>
        <end position="35"/>
    </location>
</feature>
<keyword evidence="3" id="KW-1185">Reference proteome</keyword>
<keyword evidence="1" id="KW-0472">Membrane</keyword>
<protein>
    <submittedName>
        <fullName evidence="2">Membrane protein (TIGR04086 family)</fullName>
    </submittedName>
</protein>
<proteinExistence type="predicted"/>